<dbReference type="RefSeq" id="XP_001803300.1">
    <property type="nucleotide sequence ID" value="XM_001803248.1"/>
</dbReference>
<feature type="coiled-coil region" evidence="1">
    <location>
        <begin position="25"/>
        <end position="52"/>
    </location>
</feature>
<organism evidence="2 3">
    <name type="scientific">Phaeosphaeria nodorum (strain SN15 / ATCC MYA-4574 / FGSC 10173)</name>
    <name type="common">Glume blotch fungus</name>
    <name type="synonym">Parastagonospora nodorum</name>
    <dbReference type="NCBI Taxonomy" id="321614"/>
    <lineage>
        <taxon>Eukaryota</taxon>
        <taxon>Fungi</taxon>
        <taxon>Dikarya</taxon>
        <taxon>Ascomycota</taxon>
        <taxon>Pezizomycotina</taxon>
        <taxon>Dothideomycetes</taxon>
        <taxon>Pleosporomycetidae</taxon>
        <taxon>Pleosporales</taxon>
        <taxon>Pleosporineae</taxon>
        <taxon>Phaeosphaeriaceae</taxon>
        <taxon>Parastagonospora</taxon>
    </lineage>
</organism>
<dbReference type="KEGG" id="pno:SNOG_13085"/>
<name>A0A7U2NRC0_PHANO</name>
<proteinExistence type="predicted"/>
<evidence type="ECO:0000313" key="2">
    <source>
        <dbReference type="EMBL" id="QRD07528.1"/>
    </source>
</evidence>
<protein>
    <submittedName>
        <fullName evidence="2">Uncharacterized protein</fullName>
    </submittedName>
</protein>
<dbReference type="Proteomes" id="UP000663193">
    <property type="component" value="Chromosome 22"/>
</dbReference>
<reference evidence="3" key="1">
    <citation type="journal article" date="2021" name="BMC Genomics">
        <title>Chromosome-level genome assembly and manually-curated proteome of model necrotroph Parastagonospora nodorum Sn15 reveals a genome-wide trove of candidate effector homologs, and redundancy of virulence-related functions within an accessory chromosome.</title>
        <authorList>
            <person name="Bertazzoni S."/>
            <person name="Jones D.A.B."/>
            <person name="Phan H.T."/>
            <person name="Tan K.-C."/>
            <person name="Hane J.K."/>
        </authorList>
    </citation>
    <scope>NUCLEOTIDE SEQUENCE [LARGE SCALE GENOMIC DNA]</scope>
    <source>
        <strain evidence="3">SN15 / ATCC MYA-4574 / FGSC 10173)</strain>
    </source>
</reference>
<dbReference type="AlphaFoldDB" id="A0A7U2NRC0"/>
<evidence type="ECO:0000313" key="3">
    <source>
        <dbReference type="Proteomes" id="UP000663193"/>
    </source>
</evidence>
<gene>
    <name evidence="2" type="ORF">JI435_130850</name>
</gene>
<keyword evidence="3" id="KW-1185">Reference proteome</keyword>
<keyword evidence="1" id="KW-0175">Coiled coil</keyword>
<evidence type="ECO:0000256" key="1">
    <source>
        <dbReference type="SAM" id="Coils"/>
    </source>
</evidence>
<dbReference type="EMBL" id="CP069044">
    <property type="protein sequence ID" value="QRD07528.1"/>
    <property type="molecule type" value="Genomic_DNA"/>
</dbReference>
<dbReference type="VEuPathDB" id="FungiDB:JI435_130850"/>
<sequence>MAPPSLPGEEVTRVKQEIIRTIRNSKNLSLEAARLRKQLVQLEAEVQCDNKTLRIYVNSDWDAGSPAKALKMKLRRRENKISFVKDGIEQAHDKRETIEHRMVQRWKDYRKLHCYMLCYSARQLLPRELREMIYRYMFKGERVIVGQHAAGIAKPLESLPVLPNYIPDNNTLGALSTEIVEACYLSATFVLKSHVYLDTFLCNDWRDLDLLPKQNISNIEINVCRRDLDPYPQNPVSMSEGFYISPEDQTAILKKSMRALRSLKTNASIVMNLDFQPRVSLGFSDFDHNRLHLYLNVLSSVISEVHDKQGTAMRDIKIFIRNHFDPAQVHEFMKSNRLEKTAGAFLCVRKRCPQLKQLFVGCNEDEV</sequence>
<accession>A0A7U2NRC0</accession>